<accession>A0A392P913</accession>
<organism evidence="1 2">
    <name type="scientific">Trifolium medium</name>
    <dbReference type="NCBI Taxonomy" id="97028"/>
    <lineage>
        <taxon>Eukaryota</taxon>
        <taxon>Viridiplantae</taxon>
        <taxon>Streptophyta</taxon>
        <taxon>Embryophyta</taxon>
        <taxon>Tracheophyta</taxon>
        <taxon>Spermatophyta</taxon>
        <taxon>Magnoliopsida</taxon>
        <taxon>eudicotyledons</taxon>
        <taxon>Gunneridae</taxon>
        <taxon>Pentapetalae</taxon>
        <taxon>rosids</taxon>
        <taxon>fabids</taxon>
        <taxon>Fabales</taxon>
        <taxon>Fabaceae</taxon>
        <taxon>Papilionoideae</taxon>
        <taxon>50 kb inversion clade</taxon>
        <taxon>NPAAA clade</taxon>
        <taxon>Hologalegina</taxon>
        <taxon>IRL clade</taxon>
        <taxon>Trifolieae</taxon>
        <taxon>Trifolium</taxon>
    </lineage>
</organism>
<sequence length="50" mass="5731">MMKGDKSLTARDLHTKLAAVSKDIGQWRLIALGRGYYEFQFAKSEDKRKA</sequence>
<protein>
    <submittedName>
        <fullName evidence="1">Uncharacterized protein</fullName>
    </submittedName>
</protein>
<dbReference type="EMBL" id="LXQA010069513">
    <property type="protein sequence ID" value="MCI08573.1"/>
    <property type="molecule type" value="Genomic_DNA"/>
</dbReference>
<name>A0A392P913_9FABA</name>
<reference evidence="1 2" key="1">
    <citation type="journal article" date="2018" name="Front. Plant Sci.">
        <title>Red Clover (Trifolium pratense) and Zigzag Clover (T. medium) - A Picture of Genomic Similarities and Differences.</title>
        <authorList>
            <person name="Dluhosova J."/>
            <person name="Istvanek J."/>
            <person name="Nedelnik J."/>
            <person name="Repkova J."/>
        </authorList>
    </citation>
    <scope>NUCLEOTIDE SEQUENCE [LARGE SCALE GENOMIC DNA]</scope>
    <source>
        <strain evidence="2">cv. 10/8</strain>
        <tissue evidence="1">Leaf</tissue>
    </source>
</reference>
<proteinExistence type="predicted"/>
<evidence type="ECO:0000313" key="1">
    <source>
        <dbReference type="EMBL" id="MCI08573.1"/>
    </source>
</evidence>
<evidence type="ECO:0000313" key="2">
    <source>
        <dbReference type="Proteomes" id="UP000265520"/>
    </source>
</evidence>
<feature type="non-terminal residue" evidence="1">
    <location>
        <position position="50"/>
    </location>
</feature>
<dbReference type="Proteomes" id="UP000265520">
    <property type="component" value="Unassembled WGS sequence"/>
</dbReference>
<comment type="caution">
    <text evidence="1">The sequence shown here is derived from an EMBL/GenBank/DDBJ whole genome shotgun (WGS) entry which is preliminary data.</text>
</comment>
<keyword evidence="2" id="KW-1185">Reference proteome</keyword>
<dbReference type="AlphaFoldDB" id="A0A392P913"/>